<evidence type="ECO:0000313" key="10">
    <source>
        <dbReference type="EMBL" id="KAK3584827.1"/>
    </source>
</evidence>
<proteinExistence type="predicted"/>
<name>A0AAE0S3P6_9BIVA</name>
<keyword evidence="7" id="KW-0732">Signal</keyword>
<evidence type="ECO:0000256" key="3">
    <source>
        <dbReference type="ARBA" id="ARBA00023157"/>
    </source>
</evidence>
<dbReference type="InterPro" id="IPR016186">
    <property type="entry name" value="C-type_lectin-like/link_sf"/>
</dbReference>
<keyword evidence="11" id="KW-1185">Reference proteome</keyword>
<evidence type="ECO:0000256" key="1">
    <source>
        <dbReference type="ARBA" id="ARBA00004370"/>
    </source>
</evidence>
<dbReference type="InterPro" id="IPR000538">
    <property type="entry name" value="Link_dom"/>
</dbReference>
<dbReference type="PROSITE" id="PS50948">
    <property type="entry name" value="PAN"/>
    <property type="match status" value="1"/>
</dbReference>
<keyword evidence="4" id="KW-0325">Glycoprotein</keyword>
<dbReference type="GO" id="GO:0016020">
    <property type="term" value="C:membrane"/>
    <property type="evidence" value="ECO:0007669"/>
    <property type="project" value="UniProtKB-SubCell"/>
</dbReference>
<dbReference type="GO" id="GO:0007155">
    <property type="term" value="P:cell adhesion"/>
    <property type="evidence" value="ECO:0007669"/>
    <property type="project" value="InterPro"/>
</dbReference>
<dbReference type="SMART" id="SM00445">
    <property type="entry name" value="LINK"/>
    <property type="match status" value="2"/>
</dbReference>
<evidence type="ECO:0000256" key="6">
    <source>
        <dbReference type="SAM" id="MobiDB-lite"/>
    </source>
</evidence>
<feature type="domain" description="Link" evidence="9">
    <location>
        <begin position="312"/>
        <end position="399"/>
    </location>
</feature>
<feature type="coiled-coil region" evidence="5">
    <location>
        <begin position="193"/>
        <end position="220"/>
    </location>
</feature>
<dbReference type="InterPro" id="IPR003609">
    <property type="entry name" value="Pan_app"/>
</dbReference>
<feature type="domain" description="Apple" evidence="8">
    <location>
        <begin position="397"/>
        <end position="486"/>
    </location>
</feature>
<evidence type="ECO:0000259" key="9">
    <source>
        <dbReference type="PROSITE" id="PS50963"/>
    </source>
</evidence>
<feature type="signal peptide" evidence="7">
    <location>
        <begin position="1"/>
        <end position="21"/>
    </location>
</feature>
<sequence length="580" mass="64524">MMKMYPLFTVVFGVISVIVFAQDMSGKMLGKELKMDAKDDSAVQASGYNWKNEDKDQFLIRSTKTLDTKIHNIPSNGSVKDIDENDNDKSVQNSDKISKQSRRRIKKNKEKSARSLSPSEKKKNGGKLQRGPAKKKADKKPRPEEDAVTMESVVDESNGIDRQLVMLRDRVSELERIQSLNSMRLEQLEDILSDSSSREINKIKEQLKRLDKQAIDIKETVSKLSPEGVQIVRKHEGLEGFLVKSFNEITDIEKLVTSSGEECWMKCTETNACLSASFLAANGTCKLSRVSAFDISAIEQAPGWVVFAKHFSVSYASTEPKYGLDFLHANATCESLGASVATLEDLQSAFKEGYQRCGCGWAANGIAYLVMQQPMDNCLSSVGIISCTWQSTWDVYCKISKPQASPSVVDYAVIEGRRMNSDPMTSLGTSVADEANICAEKCTNTLFCVSTSFNSLEKKCELSTLSAYDRSTSIHDDNWIVYTKADMPVFLLKDPLGSDNSTMTLGDARRNCRNLGTRLARFEELYEAYQMGYMQCSCGWADNGIVYAILQKPVEGCTSSIGVVKCSWQTAWNAYCRAQS</sequence>
<evidence type="ECO:0000256" key="5">
    <source>
        <dbReference type="SAM" id="Coils"/>
    </source>
</evidence>
<feature type="domain" description="Link" evidence="9">
    <location>
        <begin position="488"/>
        <end position="578"/>
    </location>
</feature>
<dbReference type="SUPFAM" id="SSF56436">
    <property type="entry name" value="C-type lectin-like"/>
    <property type="match status" value="2"/>
</dbReference>
<dbReference type="SUPFAM" id="SSF57414">
    <property type="entry name" value="Hairpin loop containing domain-like"/>
    <property type="match status" value="1"/>
</dbReference>
<keyword evidence="2" id="KW-0472">Membrane</keyword>
<gene>
    <name evidence="10" type="ORF">CHS0354_006246</name>
</gene>
<dbReference type="PANTHER" id="PTHR24038">
    <property type="entry name" value="STABILIN"/>
    <property type="match status" value="1"/>
</dbReference>
<evidence type="ECO:0000313" key="11">
    <source>
        <dbReference type="Proteomes" id="UP001195483"/>
    </source>
</evidence>
<comment type="caution">
    <text evidence="10">The sequence shown here is derived from an EMBL/GenBank/DDBJ whole genome shotgun (WGS) entry which is preliminary data.</text>
</comment>
<evidence type="ECO:0000256" key="7">
    <source>
        <dbReference type="SAM" id="SignalP"/>
    </source>
</evidence>
<accession>A0AAE0S3P6</accession>
<dbReference type="Pfam" id="PF00024">
    <property type="entry name" value="PAN_1"/>
    <property type="match status" value="2"/>
</dbReference>
<reference evidence="10" key="2">
    <citation type="journal article" date="2021" name="Genome Biol. Evol.">
        <title>Developing a high-quality reference genome for a parasitic bivalve with doubly uniparental inheritance (Bivalvia: Unionida).</title>
        <authorList>
            <person name="Smith C.H."/>
        </authorList>
    </citation>
    <scope>NUCLEOTIDE SEQUENCE</scope>
    <source>
        <strain evidence="10">CHS0354</strain>
        <tissue evidence="10">Mantle</tissue>
    </source>
</reference>
<feature type="chain" id="PRO_5041964985" evidence="7">
    <location>
        <begin position="22"/>
        <end position="580"/>
    </location>
</feature>
<organism evidence="10 11">
    <name type="scientific">Potamilus streckersoni</name>
    <dbReference type="NCBI Taxonomy" id="2493646"/>
    <lineage>
        <taxon>Eukaryota</taxon>
        <taxon>Metazoa</taxon>
        <taxon>Spiralia</taxon>
        <taxon>Lophotrochozoa</taxon>
        <taxon>Mollusca</taxon>
        <taxon>Bivalvia</taxon>
        <taxon>Autobranchia</taxon>
        <taxon>Heteroconchia</taxon>
        <taxon>Palaeoheterodonta</taxon>
        <taxon>Unionida</taxon>
        <taxon>Unionoidea</taxon>
        <taxon>Unionidae</taxon>
        <taxon>Ambleminae</taxon>
        <taxon>Lampsilini</taxon>
        <taxon>Potamilus</taxon>
    </lineage>
</organism>
<dbReference type="Pfam" id="PF00193">
    <property type="entry name" value="Xlink"/>
    <property type="match status" value="2"/>
</dbReference>
<dbReference type="AlphaFoldDB" id="A0AAE0S3P6"/>
<feature type="compositionally biased region" description="Basic residues" evidence="6">
    <location>
        <begin position="99"/>
        <end position="109"/>
    </location>
</feature>
<evidence type="ECO:0000256" key="2">
    <source>
        <dbReference type="ARBA" id="ARBA00023136"/>
    </source>
</evidence>
<dbReference type="Gene3D" id="3.10.100.10">
    <property type="entry name" value="Mannose-Binding Protein A, subunit A"/>
    <property type="match status" value="2"/>
</dbReference>
<keyword evidence="5" id="KW-0175">Coiled coil</keyword>
<dbReference type="PROSITE" id="PS50963">
    <property type="entry name" value="LINK_2"/>
    <property type="match status" value="2"/>
</dbReference>
<dbReference type="GO" id="GO:0005540">
    <property type="term" value="F:hyaluronic acid binding"/>
    <property type="evidence" value="ECO:0007669"/>
    <property type="project" value="InterPro"/>
</dbReference>
<keyword evidence="3" id="KW-1015">Disulfide bond</keyword>
<evidence type="ECO:0000259" key="8">
    <source>
        <dbReference type="PROSITE" id="PS50948"/>
    </source>
</evidence>
<dbReference type="Proteomes" id="UP001195483">
    <property type="component" value="Unassembled WGS sequence"/>
</dbReference>
<dbReference type="PANTHER" id="PTHR24038:SF11">
    <property type="entry name" value="INTEGRIN BETA-LIKE PROTEIN E"/>
    <property type="match status" value="1"/>
</dbReference>
<dbReference type="EMBL" id="JAEAOA010000435">
    <property type="protein sequence ID" value="KAK3584827.1"/>
    <property type="molecule type" value="Genomic_DNA"/>
</dbReference>
<protein>
    <submittedName>
        <fullName evidence="10">Uncharacterized protein</fullName>
    </submittedName>
</protein>
<comment type="subcellular location">
    <subcellularLocation>
        <location evidence="1">Membrane</location>
    </subcellularLocation>
</comment>
<reference evidence="10" key="3">
    <citation type="submission" date="2023-05" db="EMBL/GenBank/DDBJ databases">
        <authorList>
            <person name="Smith C.H."/>
        </authorList>
    </citation>
    <scope>NUCLEOTIDE SEQUENCE</scope>
    <source>
        <strain evidence="10">CHS0354</strain>
        <tissue evidence="10">Mantle</tissue>
    </source>
</reference>
<reference evidence="10" key="1">
    <citation type="journal article" date="2021" name="Genome Biol. Evol.">
        <title>A High-Quality Reference Genome for a Parasitic Bivalve with Doubly Uniparental Inheritance (Bivalvia: Unionida).</title>
        <authorList>
            <person name="Smith C.H."/>
        </authorList>
    </citation>
    <scope>NUCLEOTIDE SEQUENCE</scope>
    <source>
        <strain evidence="10">CHS0354</strain>
    </source>
</reference>
<feature type="region of interest" description="Disordered" evidence="6">
    <location>
        <begin position="69"/>
        <end position="154"/>
    </location>
</feature>
<dbReference type="Gene3D" id="3.50.4.10">
    <property type="entry name" value="Hepatocyte Growth Factor"/>
    <property type="match status" value="1"/>
</dbReference>
<evidence type="ECO:0000256" key="4">
    <source>
        <dbReference type="ARBA" id="ARBA00023180"/>
    </source>
</evidence>
<dbReference type="InterPro" id="IPR016187">
    <property type="entry name" value="CTDL_fold"/>
</dbReference>